<feature type="region of interest" description="Disordered" evidence="2">
    <location>
        <begin position="646"/>
        <end position="674"/>
    </location>
</feature>
<accession>A0A8J2X781</accession>
<feature type="compositionally biased region" description="Polar residues" evidence="2">
    <location>
        <begin position="84"/>
        <end position="97"/>
    </location>
</feature>
<sequence>MRATRKPGAQRHKKSRRAPAAVTTAPSTLTEATAATPMTAPPTTDNTSWTAAARAGGAEDQRLLARLAQRQRALSQVAGVLGQLQATSTAEQRASTEAQKEAEDATRRAERDATLRAAAEQKADRAARERRDAEKAAARLKSDVQRRDEQLRSLHAEHQAQQSKVDAWRDRCEAAEACALARGSLHRAELARHRATLDEQNLALGSATGALEAERNERRRAELTLGAEVDALRRGLAAEHDAARAAVEEAVQQRDAAVTERDAALRDVSRQAEAFSRRQDERDGALLTYQKDADNALDRSSAAAAACAAALADAARCRHAADLAHTEAQTRIDRDTADATAATRDAAATIKRAAQEAALARAAQAAADARANRSDLQRDAAEASSAASAAMRAEAVGYAADLTEAKLVADEDRDAAKAASMRAAQAKADALRDRDMLAEALRSAEAVEDRLRASEAALGARCLQEKSERHKADMKLEEVTKGADDALTVAATQQRERDLKLRELDALSARLAQELETRVGELVASKQSLQELEAASKRAAEKRALQRRSDDAAASEREEVHRSEKRMLRAECDRALKRTLDLEQDRKSGFDRVLALEAAVACAEASRDLKQLELVDQVDRTDKAAATVQDLVAECTAAQNERDAARAARDAERARSRSHIDELREASDKARKDLARATKAGAKRCAGMLASKDKALEARAASETAFAALKSELRAFTAASEGIRKDAARCRDAARKADEVLERARRARNFIGATEGRTADAADAARRAEGAVSRAREALGRARLAALEADARDAVAAREADAQRARADAAAALMEARGDRDRIAAAAARHKEAHEASNAALRRATDALAREKDYGARLESEGFGELKAARAKTEQLEQHVSELRSKLREEATKNKSTEVALRDAGRRRQAEVASLEAKLRAAERANASDRERRDAESSTLRDDMARAQRERTDARAEADDLRSDLAQARRVGCDARDEVAALQRTLDEHKLQMDELRREVEDLRAQAKEASEARKSFETEAHELKQATRFTTRLSCDDQAEFESIRRKLRGEDTPQKEAADHLASVQYEALEEQPKQPRKVLGRALDAARAAARFQKQQRPSLGETDQDEVTAAPGWDAMGTRRASDDPELADHLARRDEAIAMGLVDAPPDEWTEEERPEEPETEAERKLRELEERAFDGAAVQDEEAAPWPRAESLAQSAAPWNHARQRDRAARGLPPPAPLPLEIPEPSDHTTAHGERTPGAPRPDPQATIDATAAYLQMRRDRAATSVPRAAATPPPPSESAGDDDAAARDESLEDAFGAMYASRPPAGAGSAPARARRRGRPLPQTSRS</sequence>
<evidence type="ECO:0000313" key="3">
    <source>
        <dbReference type="EMBL" id="CAH0379426.1"/>
    </source>
</evidence>
<feature type="compositionally biased region" description="Low complexity" evidence="2">
    <location>
        <begin position="1307"/>
        <end position="1319"/>
    </location>
</feature>
<feature type="coiled-coil region" evidence="1">
    <location>
        <begin position="352"/>
        <end position="386"/>
    </location>
</feature>
<evidence type="ECO:0000256" key="1">
    <source>
        <dbReference type="SAM" id="Coils"/>
    </source>
</evidence>
<feature type="compositionally biased region" description="Pro residues" evidence="2">
    <location>
        <begin position="1218"/>
        <end position="1228"/>
    </location>
</feature>
<keyword evidence="4" id="KW-1185">Reference proteome</keyword>
<feature type="region of interest" description="Disordered" evidence="2">
    <location>
        <begin position="1093"/>
        <end position="1334"/>
    </location>
</feature>
<evidence type="ECO:0000256" key="2">
    <source>
        <dbReference type="SAM" id="MobiDB-lite"/>
    </source>
</evidence>
<evidence type="ECO:0000313" key="4">
    <source>
        <dbReference type="Proteomes" id="UP000789595"/>
    </source>
</evidence>
<feature type="compositionally biased region" description="Basic residues" evidence="2">
    <location>
        <begin position="1"/>
        <end position="17"/>
    </location>
</feature>
<feature type="compositionally biased region" description="Low complexity" evidence="2">
    <location>
        <begin position="28"/>
        <end position="47"/>
    </location>
</feature>
<dbReference type="Proteomes" id="UP000789595">
    <property type="component" value="Unassembled WGS sequence"/>
</dbReference>
<reference evidence="3" key="1">
    <citation type="submission" date="2021-11" db="EMBL/GenBank/DDBJ databases">
        <authorList>
            <consortium name="Genoscope - CEA"/>
            <person name="William W."/>
        </authorList>
    </citation>
    <scope>NUCLEOTIDE SEQUENCE</scope>
</reference>
<keyword evidence="1" id="KW-0175">Coiled coil</keyword>
<feature type="region of interest" description="Disordered" evidence="2">
    <location>
        <begin position="84"/>
        <end position="150"/>
    </location>
</feature>
<feature type="compositionally biased region" description="Basic and acidic residues" evidence="2">
    <location>
        <begin position="1166"/>
        <end position="1179"/>
    </location>
</feature>
<comment type="caution">
    <text evidence="3">The sequence shown here is derived from an EMBL/GenBank/DDBJ whole genome shotgun (WGS) entry which is preliminary data.</text>
</comment>
<gene>
    <name evidence="3" type="ORF">PECAL_6P10490</name>
</gene>
<feature type="region of interest" description="Disordered" evidence="2">
    <location>
        <begin position="877"/>
        <end position="906"/>
    </location>
</feature>
<proteinExistence type="predicted"/>
<name>A0A8J2X781_9STRA</name>
<feature type="compositionally biased region" description="Basic and acidic residues" evidence="2">
    <location>
        <begin position="1124"/>
        <end position="1141"/>
    </location>
</feature>
<dbReference type="EMBL" id="CAKKNE010000006">
    <property type="protein sequence ID" value="CAH0379426.1"/>
    <property type="molecule type" value="Genomic_DNA"/>
</dbReference>
<feature type="region of interest" description="Disordered" evidence="2">
    <location>
        <begin position="1"/>
        <end position="57"/>
    </location>
</feature>
<organism evidence="3 4">
    <name type="scientific">Pelagomonas calceolata</name>
    <dbReference type="NCBI Taxonomy" id="35677"/>
    <lineage>
        <taxon>Eukaryota</taxon>
        <taxon>Sar</taxon>
        <taxon>Stramenopiles</taxon>
        <taxon>Ochrophyta</taxon>
        <taxon>Pelagophyceae</taxon>
        <taxon>Pelagomonadales</taxon>
        <taxon>Pelagomonadaceae</taxon>
        <taxon>Pelagomonas</taxon>
    </lineage>
</organism>
<feature type="compositionally biased region" description="Acidic residues" evidence="2">
    <location>
        <begin position="1150"/>
        <end position="1165"/>
    </location>
</feature>
<feature type="compositionally biased region" description="Basic and acidic residues" evidence="2">
    <location>
        <begin position="1231"/>
        <end position="1241"/>
    </location>
</feature>
<feature type="compositionally biased region" description="Basic and acidic residues" evidence="2">
    <location>
        <begin position="98"/>
        <end position="150"/>
    </location>
</feature>
<feature type="region of interest" description="Disordered" evidence="2">
    <location>
        <begin position="921"/>
        <end position="961"/>
    </location>
</feature>
<protein>
    <submittedName>
        <fullName evidence="3">Uncharacterized protein</fullName>
    </submittedName>
</protein>
<feature type="region of interest" description="Disordered" evidence="2">
    <location>
        <begin position="540"/>
        <end position="565"/>
    </location>
</feature>